<dbReference type="AlphaFoldDB" id="A0A813N1U0"/>
<dbReference type="OrthoDB" id="2333662at2759"/>
<comment type="caution">
    <text evidence="1">The sequence shown here is derived from an EMBL/GenBank/DDBJ whole genome shotgun (WGS) entry which is preliminary data.</text>
</comment>
<protein>
    <submittedName>
        <fullName evidence="1">Uncharacterized protein</fullName>
    </submittedName>
</protein>
<evidence type="ECO:0000313" key="1">
    <source>
        <dbReference type="EMBL" id="CAF0733036.1"/>
    </source>
</evidence>
<name>A0A813N1U0_9BILA</name>
<dbReference type="Proteomes" id="UP000663879">
    <property type="component" value="Unassembled WGS sequence"/>
</dbReference>
<keyword evidence="2" id="KW-1185">Reference proteome</keyword>
<proteinExistence type="predicted"/>
<sequence>MDSPNYDYTDHVKKLKRAKRKRARKPHARTGLITTGAYLVDKIINKRHEEYDENKSESHHLDASFEVLNSKVETSEGLFDVGKSISASANLAEAKAGNEDIGLRTSILSANAHAEYGLNNSIGVNASLVRAEGHFGPVTVGTGLNLDCSASIGVNGIEASLLGTGVSLGPKIAIKTPFADLKINLF</sequence>
<dbReference type="EMBL" id="CAJNOC010000248">
    <property type="protein sequence ID" value="CAF0733036.1"/>
    <property type="molecule type" value="Genomic_DNA"/>
</dbReference>
<accession>A0A813N1U0</accession>
<organism evidence="1 2">
    <name type="scientific">Brachionus calyciflorus</name>
    <dbReference type="NCBI Taxonomy" id="104777"/>
    <lineage>
        <taxon>Eukaryota</taxon>
        <taxon>Metazoa</taxon>
        <taxon>Spiralia</taxon>
        <taxon>Gnathifera</taxon>
        <taxon>Rotifera</taxon>
        <taxon>Eurotatoria</taxon>
        <taxon>Monogononta</taxon>
        <taxon>Pseudotrocha</taxon>
        <taxon>Ploima</taxon>
        <taxon>Brachionidae</taxon>
        <taxon>Brachionus</taxon>
    </lineage>
</organism>
<gene>
    <name evidence="1" type="ORF">OXX778_LOCUS2960</name>
</gene>
<reference evidence="1" key="1">
    <citation type="submission" date="2021-02" db="EMBL/GenBank/DDBJ databases">
        <authorList>
            <person name="Nowell W R."/>
        </authorList>
    </citation>
    <scope>NUCLEOTIDE SEQUENCE</scope>
    <source>
        <strain evidence="1">Ploen Becks lab</strain>
    </source>
</reference>
<evidence type="ECO:0000313" key="2">
    <source>
        <dbReference type="Proteomes" id="UP000663879"/>
    </source>
</evidence>